<gene>
    <name evidence="1" type="ORF">KP509_17G072700</name>
</gene>
<comment type="caution">
    <text evidence="1">The sequence shown here is derived from an EMBL/GenBank/DDBJ whole genome shotgun (WGS) entry which is preliminary data.</text>
</comment>
<keyword evidence="2" id="KW-1185">Reference proteome</keyword>
<name>A0A8T2SW25_CERRI</name>
<evidence type="ECO:0000313" key="2">
    <source>
        <dbReference type="Proteomes" id="UP000825935"/>
    </source>
</evidence>
<dbReference type="Proteomes" id="UP000825935">
    <property type="component" value="Chromosome 17"/>
</dbReference>
<organism evidence="1 2">
    <name type="scientific">Ceratopteris richardii</name>
    <name type="common">Triangle waterfern</name>
    <dbReference type="NCBI Taxonomy" id="49495"/>
    <lineage>
        <taxon>Eukaryota</taxon>
        <taxon>Viridiplantae</taxon>
        <taxon>Streptophyta</taxon>
        <taxon>Embryophyta</taxon>
        <taxon>Tracheophyta</taxon>
        <taxon>Polypodiopsida</taxon>
        <taxon>Polypodiidae</taxon>
        <taxon>Polypodiales</taxon>
        <taxon>Pteridineae</taxon>
        <taxon>Pteridaceae</taxon>
        <taxon>Parkerioideae</taxon>
        <taxon>Ceratopteris</taxon>
    </lineage>
</organism>
<proteinExistence type="predicted"/>
<sequence length="182" mass="20625">MLCLVIIYGGRALFHYCFTDAGYTLVTRSCLLCANMHTHRGLVVFFHPVVCYFRLPPPSVLSRLVSSYSATSLSWVGYFSLLSAPRYGRAPLCQNLRILGSTCQPCFAWLLHWRLPFHHASVVGSRFVFPHNECLDHVSPGELGHSPWSLVFGVGHQWHLHDYVCVYPCWGEPPCGFAIWLL</sequence>
<accession>A0A8T2SW25</accession>
<evidence type="ECO:0000313" key="1">
    <source>
        <dbReference type="EMBL" id="KAH7373741.1"/>
    </source>
</evidence>
<dbReference type="AlphaFoldDB" id="A0A8T2SW25"/>
<protein>
    <submittedName>
        <fullName evidence="1">Uncharacterized protein</fullName>
    </submittedName>
</protein>
<reference evidence="1" key="1">
    <citation type="submission" date="2021-08" db="EMBL/GenBank/DDBJ databases">
        <title>WGS assembly of Ceratopteris richardii.</title>
        <authorList>
            <person name="Marchant D.B."/>
            <person name="Chen G."/>
            <person name="Jenkins J."/>
            <person name="Shu S."/>
            <person name="Leebens-Mack J."/>
            <person name="Grimwood J."/>
            <person name="Schmutz J."/>
            <person name="Soltis P."/>
            <person name="Soltis D."/>
            <person name="Chen Z.-H."/>
        </authorList>
    </citation>
    <scope>NUCLEOTIDE SEQUENCE</scope>
    <source>
        <strain evidence="1">Whitten #5841</strain>
        <tissue evidence="1">Leaf</tissue>
    </source>
</reference>
<dbReference type="EMBL" id="CM035422">
    <property type="protein sequence ID" value="KAH7373741.1"/>
    <property type="molecule type" value="Genomic_DNA"/>
</dbReference>